<evidence type="ECO:0000313" key="1">
    <source>
        <dbReference type="EMBL" id="RYP88275.1"/>
    </source>
</evidence>
<dbReference type="Pfam" id="PF12900">
    <property type="entry name" value="Pyridox_ox_2"/>
    <property type="match status" value="1"/>
</dbReference>
<dbReference type="OrthoDB" id="5193072at2"/>
<evidence type="ECO:0000313" key="2">
    <source>
        <dbReference type="Proteomes" id="UP000295198"/>
    </source>
</evidence>
<name>A0A4Q4ZK84_9ACTN</name>
<dbReference type="SUPFAM" id="SSF50475">
    <property type="entry name" value="FMN-binding split barrel"/>
    <property type="match status" value="1"/>
</dbReference>
<proteinExistence type="predicted"/>
<gene>
    <name evidence="1" type="ORF">EKO23_02765</name>
</gene>
<dbReference type="Proteomes" id="UP000295198">
    <property type="component" value="Unassembled WGS sequence"/>
</dbReference>
<dbReference type="InterPro" id="IPR024747">
    <property type="entry name" value="Pyridox_Oxase-rel"/>
</dbReference>
<sequence>MNPRTSTERPKEVAMRTDEQWYPGHLRDLDDSECRELLTENRVGRVAWCENGIPAMVPVNYRFDGEYVVFRTSAHSLLARHFRDGPKAFQIDDHDDFQQSGWSVLVQGESEVLEWDELPDPADRPQPWIGGNRNVHIRISAEHISGRRVVPA</sequence>
<reference evidence="1 2" key="1">
    <citation type="submission" date="2019-01" db="EMBL/GenBank/DDBJ databases">
        <title>Nocardioides guangzhouensis sp. nov., an actinobacterium isolated from soil.</title>
        <authorList>
            <person name="Fu Y."/>
            <person name="Cai Y."/>
            <person name="Lin Z."/>
            <person name="Chen P."/>
        </authorList>
    </citation>
    <scope>NUCLEOTIDE SEQUENCE [LARGE SCALE GENOMIC DNA]</scope>
    <source>
        <strain evidence="1 2">130</strain>
    </source>
</reference>
<keyword evidence="2" id="KW-1185">Reference proteome</keyword>
<dbReference type="Gene3D" id="2.30.110.10">
    <property type="entry name" value="Electron Transport, Fmn-binding Protein, Chain A"/>
    <property type="match status" value="1"/>
</dbReference>
<comment type="caution">
    <text evidence="1">The sequence shown here is derived from an EMBL/GenBank/DDBJ whole genome shotgun (WGS) entry which is preliminary data.</text>
</comment>
<accession>A0A4Q4ZK84</accession>
<protein>
    <submittedName>
        <fullName evidence="1">Pyridoxamine 5'-phosphate oxidase family protein</fullName>
    </submittedName>
</protein>
<dbReference type="EMBL" id="SDKM01000003">
    <property type="protein sequence ID" value="RYP88275.1"/>
    <property type="molecule type" value="Genomic_DNA"/>
</dbReference>
<dbReference type="AlphaFoldDB" id="A0A4Q4ZK84"/>
<dbReference type="InterPro" id="IPR012349">
    <property type="entry name" value="Split_barrel_FMN-bd"/>
</dbReference>
<organism evidence="1 2">
    <name type="scientific">Nocardioides guangzhouensis</name>
    <dbReference type="NCBI Taxonomy" id="2497878"/>
    <lineage>
        <taxon>Bacteria</taxon>
        <taxon>Bacillati</taxon>
        <taxon>Actinomycetota</taxon>
        <taxon>Actinomycetes</taxon>
        <taxon>Propionibacteriales</taxon>
        <taxon>Nocardioidaceae</taxon>
        <taxon>Nocardioides</taxon>
    </lineage>
</organism>